<name>A0A5K1JDJ1_9ACTN</name>
<sequence length="34" mass="4040">MTPIPAHSDITIALFWILIGVVIWRICKWFKNKK</sequence>
<evidence type="ECO:0000313" key="3">
    <source>
        <dbReference type="Proteomes" id="UP000361836"/>
    </source>
</evidence>
<accession>A0A5K1JDJ1</accession>
<dbReference type="Proteomes" id="UP000361836">
    <property type="component" value="Unassembled WGS sequence"/>
</dbReference>
<keyword evidence="3" id="KW-1185">Reference proteome</keyword>
<proteinExistence type="predicted"/>
<organism evidence="2 3">
    <name type="scientific">Collinsella aerofaciens</name>
    <dbReference type="NCBI Taxonomy" id="74426"/>
    <lineage>
        <taxon>Bacteria</taxon>
        <taxon>Bacillati</taxon>
        <taxon>Actinomycetota</taxon>
        <taxon>Coriobacteriia</taxon>
        <taxon>Coriobacteriales</taxon>
        <taxon>Coriobacteriaceae</taxon>
        <taxon>Collinsella</taxon>
    </lineage>
</organism>
<gene>
    <name evidence="2" type="ORF">KCJAJFAP_01178</name>
</gene>
<dbReference type="AlphaFoldDB" id="A0A5K1JDJ1"/>
<feature type="transmembrane region" description="Helical" evidence="1">
    <location>
        <begin position="6"/>
        <end position="27"/>
    </location>
</feature>
<reference evidence="2 3" key="1">
    <citation type="submission" date="2019-10" db="EMBL/GenBank/DDBJ databases">
        <authorList>
            <person name="Wolf R A."/>
        </authorList>
    </citation>
    <scope>NUCLEOTIDE SEQUENCE [LARGE SCALE GENOMIC DNA]</scope>
    <source>
        <strain evidence="2">Collinsella_aerofaciens_MC2</strain>
    </source>
</reference>
<dbReference type="EMBL" id="CABWIE010000036">
    <property type="protein sequence ID" value="VWM02685.1"/>
    <property type="molecule type" value="Genomic_DNA"/>
</dbReference>
<keyword evidence="1" id="KW-0472">Membrane</keyword>
<evidence type="ECO:0000313" key="2">
    <source>
        <dbReference type="EMBL" id="VWM02685.1"/>
    </source>
</evidence>
<evidence type="ECO:0000256" key="1">
    <source>
        <dbReference type="SAM" id="Phobius"/>
    </source>
</evidence>
<protein>
    <submittedName>
        <fullName evidence="2">Uncharacterized protein</fullName>
    </submittedName>
</protein>
<keyword evidence="1" id="KW-1133">Transmembrane helix</keyword>
<keyword evidence="1" id="KW-0812">Transmembrane</keyword>